<sequence>MHCNLENGCYRFYCTINVLFKIVSFYDSHCLRNQAKDVAEFQCLGQ</sequence>
<proteinExistence type="predicted"/>
<protein>
    <submittedName>
        <fullName evidence="1">Uncharacterized protein</fullName>
    </submittedName>
</protein>
<accession>A0A0E9TJX4</accession>
<dbReference type="AlphaFoldDB" id="A0A0E9TJX4"/>
<reference evidence="1" key="1">
    <citation type="submission" date="2014-11" db="EMBL/GenBank/DDBJ databases">
        <authorList>
            <person name="Amaro Gonzalez C."/>
        </authorList>
    </citation>
    <scope>NUCLEOTIDE SEQUENCE</scope>
</reference>
<evidence type="ECO:0000313" key="1">
    <source>
        <dbReference type="EMBL" id="JAH53974.1"/>
    </source>
</evidence>
<name>A0A0E9TJX4_ANGAN</name>
<reference evidence="1" key="2">
    <citation type="journal article" date="2015" name="Fish Shellfish Immunol.">
        <title>Early steps in the European eel (Anguilla anguilla)-Vibrio vulnificus interaction in the gills: Role of the RtxA13 toxin.</title>
        <authorList>
            <person name="Callol A."/>
            <person name="Pajuelo D."/>
            <person name="Ebbesson L."/>
            <person name="Teles M."/>
            <person name="MacKenzie S."/>
            <person name="Amaro C."/>
        </authorList>
    </citation>
    <scope>NUCLEOTIDE SEQUENCE</scope>
</reference>
<organism evidence="1">
    <name type="scientific">Anguilla anguilla</name>
    <name type="common">European freshwater eel</name>
    <name type="synonym">Muraena anguilla</name>
    <dbReference type="NCBI Taxonomy" id="7936"/>
    <lineage>
        <taxon>Eukaryota</taxon>
        <taxon>Metazoa</taxon>
        <taxon>Chordata</taxon>
        <taxon>Craniata</taxon>
        <taxon>Vertebrata</taxon>
        <taxon>Euteleostomi</taxon>
        <taxon>Actinopterygii</taxon>
        <taxon>Neopterygii</taxon>
        <taxon>Teleostei</taxon>
        <taxon>Anguilliformes</taxon>
        <taxon>Anguillidae</taxon>
        <taxon>Anguilla</taxon>
    </lineage>
</organism>
<dbReference type="EMBL" id="GBXM01054603">
    <property type="protein sequence ID" value="JAH53974.1"/>
    <property type="molecule type" value="Transcribed_RNA"/>
</dbReference>